<dbReference type="InterPro" id="IPR039299">
    <property type="entry name" value="SEOA"/>
</dbReference>
<evidence type="ECO:0000256" key="2">
    <source>
        <dbReference type="ARBA" id="ARBA00022723"/>
    </source>
</evidence>
<dbReference type="GO" id="GO:0046872">
    <property type="term" value="F:metal ion binding"/>
    <property type="evidence" value="ECO:0007669"/>
    <property type="project" value="UniProtKB-KW"/>
</dbReference>
<evidence type="ECO:0000256" key="1">
    <source>
        <dbReference type="ARBA" id="ARBA00008056"/>
    </source>
</evidence>
<comment type="similarity">
    <text evidence="1">Belongs to the iron/ascorbate-dependent oxidoreductase family.</text>
</comment>
<dbReference type="GO" id="GO:0031418">
    <property type="term" value="F:L-ascorbic acid binding"/>
    <property type="evidence" value="ECO:0007669"/>
    <property type="project" value="UniProtKB-KW"/>
</dbReference>
<dbReference type="PROSITE" id="PS51471">
    <property type="entry name" value="FE2OG_OXY"/>
    <property type="match status" value="1"/>
</dbReference>
<reference evidence="7 8" key="1">
    <citation type="submission" date="2019-12" db="EMBL/GenBank/DDBJ databases">
        <authorList>
            <person name="Alioto T."/>
            <person name="Alioto T."/>
            <person name="Gomez Garrido J."/>
        </authorList>
    </citation>
    <scope>NUCLEOTIDE SEQUENCE [LARGE SCALE GENOMIC DNA]</scope>
</reference>
<gene>
    <name evidence="7" type="ORF">OLEA9_A115186</name>
</gene>
<name>A0A8S0VN32_OLEEU</name>
<evidence type="ECO:0000313" key="8">
    <source>
        <dbReference type="Proteomes" id="UP000594638"/>
    </source>
</evidence>
<sequence length="617" mass="71195">MSQSGIKVAESTEKCEGLQDELMAFDASKTGVKGLVDAGIDNIPKIFIRPADEVAEELNYGHSNLQVPFIDLNGIEEDDQRRKIISEVKNASKDWGFFQIVNHGIPQTVLDSMLDGVCRFHEQDAEEKKKFYSREPLKKMKYYSNIDPFRKRAIWRDTFTISMMTSCDIEPDELPMVCRNSAFEYINEVTNLGKTLFEVLSEALGLKREYLEVMECGKGRTFTCHYYPACPQPELTLGTNKHTDPSFLTILLQDQIGGLQVLRDNQWIDVPPRPGSFVINIGDNLQMVSNDEFKSAWHRVLTNKVGPRISVACFLAGVMNPAKVYGPIKVLTSEENPPIYKDFTVNEHLAKFYSKPIGRVANTNALPMMWIWGSHAFPFTKQRELDLWRESTWNMDLLTDSIDPRIQEWTRDNKTICLYGGDDINWIRRFTTTVRGIATTLHVPLEMIYVGKRNSKDRVRRCHEIIDTEKLSHIFPLKDFYDYIWFFWVRLGSMWNSKLQHGMTVETDKIMQEIMAMLTYDGSEQGWAVFSRGLYEMTKGKDDILITVFDNFNQWGHRVDHPDKFVPELDKEISGVHPEHHCNRLILPGHGNIPERVVCSECGRTMDKFVMYRCCTD</sequence>
<keyword evidence="2" id="KW-0479">Metal-binding</keyword>
<dbReference type="InterPro" id="IPR044861">
    <property type="entry name" value="IPNS-like_FE2OG_OXY"/>
</dbReference>
<accession>A0A8S0VN32</accession>
<protein>
    <submittedName>
        <fullName evidence="7">SIEVE ELEMENT OCCLUSION B-like</fullName>
    </submittedName>
</protein>
<keyword evidence="8" id="KW-1185">Reference proteome</keyword>
<dbReference type="EMBL" id="CACTIH010009494">
    <property type="protein sequence ID" value="CAA3031873.1"/>
    <property type="molecule type" value="Genomic_DNA"/>
</dbReference>
<dbReference type="OrthoDB" id="288590at2759"/>
<dbReference type="GO" id="GO:0002238">
    <property type="term" value="P:response to molecule of fungal origin"/>
    <property type="evidence" value="ECO:0007669"/>
    <property type="project" value="UniProtKB-ARBA"/>
</dbReference>
<keyword evidence="3" id="KW-0847">Vitamin C</keyword>
<dbReference type="Proteomes" id="UP000594638">
    <property type="component" value="Unassembled WGS sequence"/>
</dbReference>
<dbReference type="AlphaFoldDB" id="A0A8S0VN32"/>
<feature type="domain" description="Fe2OG dioxygenase" evidence="6">
    <location>
        <begin position="212"/>
        <end position="317"/>
    </location>
</feature>
<dbReference type="Pfam" id="PF14577">
    <property type="entry name" value="SEO_C"/>
    <property type="match status" value="1"/>
</dbReference>
<dbReference type="PANTHER" id="PTHR33232:SF20">
    <property type="entry name" value="PROTEIN SIEVE ELEMENT OCCLUSION B-LIKE"/>
    <property type="match status" value="1"/>
</dbReference>
<evidence type="ECO:0000256" key="3">
    <source>
        <dbReference type="ARBA" id="ARBA00022896"/>
    </source>
</evidence>
<organism evidence="7 8">
    <name type="scientific">Olea europaea subsp. europaea</name>
    <dbReference type="NCBI Taxonomy" id="158383"/>
    <lineage>
        <taxon>Eukaryota</taxon>
        <taxon>Viridiplantae</taxon>
        <taxon>Streptophyta</taxon>
        <taxon>Embryophyta</taxon>
        <taxon>Tracheophyta</taxon>
        <taxon>Spermatophyta</taxon>
        <taxon>Magnoliopsida</taxon>
        <taxon>eudicotyledons</taxon>
        <taxon>Gunneridae</taxon>
        <taxon>Pentapetalae</taxon>
        <taxon>asterids</taxon>
        <taxon>lamiids</taxon>
        <taxon>Lamiales</taxon>
        <taxon>Oleaceae</taxon>
        <taxon>Oleeae</taxon>
        <taxon>Olea</taxon>
    </lineage>
</organism>
<dbReference type="FunFam" id="2.60.120.330:FF:000005">
    <property type="entry name" value="1-aminocyclopropane-1-carboxylate oxidase homolog 1"/>
    <property type="match status" value="1"/>
</dbReference>
<evidence type="ECO:0000256" key="5">
    <source>
        <dbReference type="ARBA" id="ARBA00023004"/>
    </source>
</evidence>
<proteinExistence type="inferred from homology"/>
<dbReference type="GO" id="GO:0016706">
    <property type="term" value="F:2-oxoglutarate-dependent dioxygenase activity"/>
    <property type="evidence" value="ECO:0007669"/>
    <property type="project" value="UniProtKB-ARBA"/>
</dbReference>
<comment type="caution">
    <text evidence="7">The sequence shown here is derived from an EMBL/GenBank/DDBJ whole genome shotgun (WGS) entry which is preliminary data.</text>
</comment>
<evidence type="ECO:0000313" key="7">
    <source>
        <dbReference type="EMBL" id="CAA3031873.1"/>
    </source>
</evidence>
<dbReference type="GO" id="GO:0009805">
    <property type="term" value="P:coumarin biosynthetic process"/>
    <property type="evidence" value="ECO:0007669"/>
    <property type="project" value="UniProtKB-ARBA"/>
</dbReference>
<dbReference type="InterPro" id="IPR027443">
    <property type="entry name" value="IPNS-like_sf"/>
</dbReference>
<dbReference type="InterPro" id="IPR027944">
    <property type="entry name" value="SEO_C"/>
</dbReference>
<keyword evidence="4" id="KW-0560">Oxidoreductase</keyword>
<evidence type="ECO:0000259" key="6">
    <source>
        <dbReference type="PROSITE" id="PS51471"/>
    </source>
</evidence>
<dbReference type="Pfam" id="PF14226">
    <property type="entry name" value="DIOX_N"/>
    <property type="match status" value="1"/>
</dbReference>
<dbReference type="InterPro" id="IPR005123">
    <property type="entry name" value="Oxoglu/Fe-dep_dioxygenase_dom"/>
</dbReference>
<dbReference type="PANTHER" id="PTHR33232">
    <property type="entry name" value="PROTEIN SIEVE ELEMENT OCCLUSION B-LIKE"/>
    <property type="match status" value="1"/>
</dbReference>
<dbReference type="GO" id="GO:0010088">
    <property type="term" value="P:phloem development"/>
    <property type="evidence" value="ECO:0007669"/>
    <property type="project" value="InterPro"/>
</dbReference>
<keyword evidence="5" id="KW-0408">Iron</keyword>
<dbReference type="InterPro" id="IPR026992">
    <property type="entry name" value="DIOX_N"/>
</dbReference>
<evidence type="ECO:0000256" key="4">
    <source>
        <dbReference type="ARBA" id="ARBA00023002"/>
    </source>
</evidence>
<dbReference type="SUPFAM" id="SSF51197">
    <property type="entry name" value="Clavaminate synthase-like"/>
    <property type="match status" value="1"/>
</dbReference>
<dbReference type="Gene3D" id="2.60.120.330">
    <property type="entry name" value="B-lactam Antibiotic, Isopenicillin N Synthase, Chain"/>
    <property type="match status" value="1"/>
</dbReference>
<dbReference type="Gramene" id="OE9A115186T1">
    <property type="protein sequence ID" value="OE9A115186C1"/>
    <property type="gene ID" value="OE9A115186"/>
</dbReference>
<dbReference type="Pfam" id="PF03171">
    <property type="entry name" value="2OG-FeII_Oxy"/>
    <property type="match status" value="1"/>
</dbReference>